<dbReference type="EMBL" id="CAACVR010000067">
    <property type="protein sequence ID" value="VEU24019.1"/>
    <property type="molecule type" value="Genomic_DNA"/>
</dbReference>
<accession>A0A448YSX3</accession>
<reference evidence="1 2" key="1">
    <citation type="submission" date="2018-12" db="EMBL/GenBank/DDBJ databases">
        <authorList>
            <person name="Tiukova I."/>
            <person name="Dainat J."/>
        </authorList>
    </citation>
    <scope>NUCLEOTIDE SEQUENCE [LARGE SCALE GENOMIC DNA]</scope>
</reference>
<dbReference type="InParanoid" id="A0A448YSX3"/>
<keyword evidence="2" id="KW-1185">Reference proteome</keyword>
<name>A0A448YSX3_BRENA</name>
<dbReference type="STRING" id="13370.A0A448YSX3"/>
<dbReference type="FunCoup" id="A0A448YSX3">
    <property type="interactions" value="68"/>
</dbReference>
<protein>
    <submittedName>
        <fullName evidence="1">DEKNAAC105252</fullName>
    </submittedName>
</protein>
<evidence type="ECO:0000313" key="2">
    <source>
        <dbReference type="Proteomes" id="UP000290900"/>
    </source>
</evidence>
<dbReference type="OrthoDB" id="4081443at2759"/>
<dbReference type="AlphaFoldDB" id="A0A448YSX3"/>
<gene>
    <name evidence="1" type="ORF">BRENAR_LOCUS4748</name>
</gene>
<organism evidence="1 2">
    <name type="scientific">Brettanomyces naardenensis</name>
    <name type="common">Yeast</name>
    <dbReference type="NCBI Taxonomy" id="13370"/>
    <lineage>
        <taxon>Eukaryota</taxon>
        <taxon>Fungi</taxon>
        <taxon>Dikarya</taxon>
        <taxon>Ascomycota</taxon>
        <taxon>Saccharomycotina</taxon>
        <taxon>Pichiomycetes</taxon>
        <taxon>Pichiales</taxon>
        <taxon>Pichiaceae</taxon>
        <taxon>Brettanomyces</taxon>
    </lineage>
</organism>
<evidence type="ECO:0000313" key="1">
    <source>
        <dbReference type="EMBL" id="VEU24019.1"/>
    </source>
</evidence>
<dbReference type="Proteomes" id="UP000290900">
    <property type="component" value="Unassembled WGS sequence"/>
</dbReference>
<proteinExistence type="predicted"/>
<sequence>MLRNVPKATSLAHTSSKMSFQSCLTANNVFKRPGSLHVAENARGALYNTGRGFHLSGPSNNSNGNGGNVNQVFSAKIPEIKEYTQNVPKRNLPYYKQLMAFDDCLTHNSSFDISTGRIIGSSKQFWDSVRRIMPLYEELLSTGELTERRMDEMVSLLRNGLRVHRWELTKLNKNVDKDLNTPLQQLHELLKKSLLKVSSDIVAEDSPVRISSRGLTNLFKAFKDMGLADEAAQVWNKGKNNAALYELFTAESVLGSVFSLFVDNNDFDFDEIWSIYSRIKTTKPAYEKIHGELQIAMVRACLLKGRTEEALKIFTEVTSNVLQEFNEKNMDPPSRLRSYMTTAHMSFIGYCQDYETANVFFKGALKGDLPYLTPLQMNFVKRFMHNTWSNTRDFDHVTDIWLSTWKYYESQRRSNSSISSSLNDTYLDIFFTKYSTFDAESSKALKKVLADYSQIRQMDEPFFNCLLTKSMGWKNTNFFKSIMRAAEMYHFPKTNVFYRCSLKASGAVDLQSEEIFNIYYKLLGSNVEMGSRQITNADWFALRDATVRSHHMSADKIDLYFKLWKLSSPYFVSLQNFKLYVGLDMKLNRAYGRVFREIEYVDSSDVDLPQLRYFSRNRAIENYYMSQNISL</sequence>